<evidence type="ECO:0000256" key="1">
    <source>
        <dbReference type="ARBA" id="ARBA00006643"/>
    </source>
</evidence>
<gene>
    <name evidence="4" type="ORF">QVD17_05569</name>
</gene>
<feature type="repeat" description="PPR" evidence="3">
    <location>
        <begin position="82"/>
        <end position="117"/>
    </location>
</feature>
<feature type="repeat" description="PPR" evidence="3">
    <location>
        <begin position="215"/>
        <end position="249"/>
    </location>
</feature>
<evidence type="ECO:0008006" key="6">
    <source>
        <dbReference type="Google" id="ProtNLM"/>
    </source>
</evidence>
<keyword evidence="2" id="KW-0677">Repeat</keyword>
<dbReference type="FunFam" id="1.25.40.10:FF:000470">
    <property type="entry name" value="Pentatricopeptide repeat-containing protein At5g66520"/>
    <property type="match status" value="1"/>
</dbReference>
<dbReference type="InterPro" id="IPR002885">
    <property type="entry name" value="PPR_rpt"/>
</dbReference>
<dbReference type="Pfam" id="PF01535">
    <property type="entry name" value="PPR"/>
    <property type="match status" value="4"/>
</dbReference>
<dbReference type="NCBIfam" id="TIGR00756">
    <property type="entry name" value="PPR"/>
    <property type="match status" value="4"/>
</dbReference>
<dbReference type="FunFam" id="1.25.40.10:FF:000333">
    <property type="entry name" value="Pentatricopeptide repeat-containing protein"/>
    <property type="match status" value="1"/>
</dbReference>
<evidence type="ECO:0000313" key="4">
    <source>
        <dbReference type="EMBL" id="KAK1439749.1"/>
    </source>
</evidence>
<feature type="repeat" description="PPR" evidence="3">
    <location>
        <begin position="184"/>
        <end position="214"/>
    </location>
</feature>
<dbReference type="Pfam" id="PF12854">
    <property type="entry name" value="PPR_1"/>
    <property type="match status" value="1"/>
</dbReference>
<protein>
    <recommendedName>
        <fullName evidence="6">Chlororespiratory reduction 4</fullName>
    </recommendedName>
</protein>
<dbReference type="GO" id="GO:0009451">
    <property type="term" value="P:RNA modification"/>
    <property type="evidence" value="ECO:0007669"/>
    <property type="project" value="InterPro"/>
</dbReference>
<dbReference type="PANTHER" id="PTHR47926:SF436">
    <property type="entry name" value="PENTATRICOPEPTIDE REPEAT-CONTAINING PROTEIN ELI1, CHLOROPLASTIC-LIKE ISOFORM X2"/>
    <property type="match status" value="1"/>
</dbReference>
<dbReference type="FunFam" id="1.25.40.10:FF:000184">
    <property type="entry name" value="Pentatricopeptide repeat-containing protein, chloroplastic"/>
    <property type="match status" value="1"/>
</dbReference>
<sequence length="535" mass="59671">MAPCLSSSTSISKFISDQPHLSILETKCSTIKDLQIIHAQIIKSGLIKDTIAASRLLAFAAISPAADINYALMLFNQIQKPNNFAYNTIIRAFSRSSNPKMAINLFINMLCNSSVDPDRLTYPSVFKAYAELGLVRDGAQLHGRVVKLGLQFDDYICNSIVHMYANCGCFDEAFKVFGDGENMDIVAWNSMIMGLAKFGEIDDAYQLFDEMPERNSVTWNSMISGFVRTGKWAEALSLFRVMQAEKMKPCAHTLVSLLNASAQLGALKQGEWVHDYIRKNKVELNAIMITAIVNMYCKCGSIDRAWEVFESTRVNVLSCWNTMIMGLALHGRENEAIELFSRLESSDIKPDDVSFIGALTACNHSRLVGKAKYYFYIMTERYKIEPSIKHYGCMIDMLGRAGLLKEAETLVKSMPMRPDAAIWGSLLSSCRSYGDVEMGQWACRNLLDLGVDTSSGHVLLSNVYAASGQFEMAIQERLLLKGKQIEKNPGCSLIEVNGEVHEFVAGGQMHPRVQDIHSLLDYLTVMLQDIGFHTP</sequence>
<evidence type="ECO:0000256" key="3">
    <source>
        <dbReference type="PROSITE-ProRule" id="PRU00708"/>
    </source>
</evidence>
<comment type="similarity">
    <text evidence="1">Belongs to the PPR family. PCMP-H subfamily.</text>
</comment>
<dbReference type="Proteomes" id="UP001229421">
    <property type="component" value="Unassembled WGS sequence"/>
</dbReference>
<dbReference type="InterPro" id="IPR046960">
    <property type="entry name" value="PPR_At4g14850-like_plant"/>
</dbReference>
<dbReference type="EMBL" id="JAUHHV010000001">
    <property type="protein sequence ID" value="KAK1439749.1"/>
    <property type="molecule type" value="Genomic_DNA"/>
</dbReference>
<proteinExistence type="inferred from homology"/>
<feature type="repeat" description="PPR" evidence="3">
    <location>
        <begin position="316"/>
        <end position="350"/>
    </location>
</feature>
<dbReference type="Pfam" id="PF20431">
    <property type="entry name" value="E_motif"/>
    <property type="match status" value="1"/>
</dbReference>
<reference evidence="4" key="1">
    <citation type="journal article" date="2023" name="bioRxiv">
        <title>Improved chromosome-level genome assembly for marigold (Tagetes erecta).</title>
        <authorList>
            <person name="Jiang F."/>
            <person name="Yuan L."/>
            <person name="Wang S."/>
            <person name="Wang H."/>
            <person name="Xu D."/>
            <person name="Wang A."/>
            <person name="Fan W."/>
        </authorList>
    </citation>
    <scope>NUCLEOTIDE SEQUENCE</scope>
    <source>
        <strain evidence="4">WSJ</strain>
        <tissue evidence="4">Leaf</tissue>
    </source>
</reference>
<dbReference type="InterPro" id="IPR046848">
    <property type="entry name" value="E_motif"/>
</dbReference>
<dbReference type="PROSITE" id="PS51375">
    <property type="entry name" value="PPR"/>
    <property type="match status" value="4"/>
</dbReference>
<dbReference type="GO" id="GO:0003723">
    <property type="term" value="F:RNA binding"/>
    <property type="evidence" value="ECO:0007669"/>
    <property type="project" value="InterPro"/>
</dbReference>
<comment type="caution">
    <text evidence="4">The sequence shown here is derived from an EMBL/GenBank/DDBJ whole genome shotgun (WGS) entry which is preliminary data.</text>
</comment>
<dbReference type="PANTHER" id="PTHR47926">
    <property type="entry name" value="PENTATRICOPEPTIDE REPEAT-CONTAINING PROTEIN"/>
    <property type="match status" value="1"/>
</dbReference>
<name>A0AAD8LFA7_TARER</name>
<evidence type="ECO:0000256" key="2">
    <source>
        <dbReference type="ARBA" id="ARBA00022737"/>
    </source>
</evidence>
<dbReference type="Pfam" id="PF13041">
    <property type="entry name" value="PPR_2"/>
    <property type="match status" value="2"/>
</dbReference>
<organism evidence="4 5">
    <name type="scientific">Tagetes erecta</name>
    <name type="common">African marigold</name>
    <dbReference type="NCBI Taxonomy" id="13708"/>
    <lineage>
        <taxon>Eukaryota</taxon>
        <taxon>Viridiplantae</taxon>
        <taxon>Streptophyta</taxon>
        <taxon>Embryophyta</taxon>
        <taxon>Tracheophyta</taxon>
        <taxon>Spermatophyta</taxon>
        <taxon>Magnoliopsida</taxon>
        <taxon>eudicotyledons</taxon>
        <taxon>Gunneridae</taxon>
        <taxon>Pentapetalae</taxon>
        <taxon>asterids</taxon>
        <taxon>campanulids</taxon>
        <taxon>Asterales</taxon>
        <taxon>Asteraceae</taxon>
        <taxon>Asteroideae</taxon>
        <taxon>Heliantheae alliance</taxon>
        <taxon>Tageteae</taxon>
        <taxon>Tagetes</taxon>
    </lineage>
</organism>
<keyword evidence="5" id="KW-1185">Reference proteome</keyword>
<accession>A0AAD8LFA7</accession>
<evidence type="ECO:0000313" key="5">
    <source>
        <dbReference type="Proteomes" id="UP001229421"/>
    </source>
</evidence>
<dbReference type="AlphaFoldDB" id="A0AAD8LFA7"/>
<dbReference type="Gene3D" id="1.25.40.10">
    <property type="entry name" value="Tetratricopeptide repeat domain"/>
    <property type="match status" value="3"/>
</dbReference>
<dbReference type="InterPro" id="IPR011990">
    <property type="entry name" value="TPR-like_helical_dom_sf"/>
</dbReference>